<feature type="compositionally biased region" description="Low complexity" evidence="1">
    <location>
        <begin position="97"/>
        <end position="108"/>
    </location>
</feature>
<dbReference type="Proteomes" id="UP001189429">
    <property type="component" value="Unassembled WGS sequence"/>
</dbReference>
<accession>A0ABN9Y3A3</accession>
<dbReference type="EMBL" id="CAUYUJ010021614">
    <property type="protein sequence ID" value="CAK0905825.1"/>
    <property type="molecule type" value="Genomic_DNA"/>
</dbReference>
<gene>
    <name evidence="2" type="ORF">PCOR1329_LOCUS81384</name>
</gene>
<organism evidence="2 3">
    <name type="scientific">Prorocentrum cordatum</name>
    <dbReference type="NCBI Taxonomy" id="2364126"/>
    <lineage>
        <taxon>Eukaryota</taxon>
        <taxon>Sar</taxon>
        <taxon>Alveolata</taxon>
        <taxon>Dinophyceae</taxon>
        <taxon>Prorocentrales</taxon>
        <taxon>Prorocentraceae</taxon>
        <taxon>Prorocentrum</taxon>
    </lineage>
</organism>
<proteinExistence type="predicted"/>
<comment type="caution">
    <text evidence="2">The sequence shown here is derived from an EMBL/GenBank/DDBJ whole genome shotgun (WGS) entry which is preliminary data.</text>
</comment>
<evidence type="ECO:0000313" key="3">
    <source>
        <dbReference type="Proteomes" id="UP001189429"/>
    </source>
</evidence>
<keyword evidence="3" id="KW-1185">Reference proteome</keyword>
<evidence type="ECO:0000256" key="1">
    <source>
        <dbReference type="SAM" id="MobiDB-lite"/>
    </source>
</evidence>
<evidence type="ECO:0000313" key="2">
    <source>
        <dbReference type="EMBL" id="CAK0905825.1"/>
    </source>
</evidence>
<protein>
    <submittedName>
        <fullName evidence="2">Uncharacterized protein</fullName>
    </submittedName>
</protein>
<reference evidence="2" key="1">
    <citation type="submission" date="2023-10" db="EMBL/GenBank/DDBJ databases">
        <authorList>
            <person name="Chen Y."/>
            <person name="Shah S."/>
            <person name="Dougan E. K."/>
            <person name="Thang M."/>
            <person name="Chan C."/>
        </authorList>
    </citation>
    <scope>NUCLEOTIDE SEQUENCE [LARGE SCALE GENOMIC DNA]</scope>
</reference>
<name>A0ABN9Y3A3_9DINO</name>
<sequence length="114" mass="10719">MTRALSDESFGSTCGSACGSAEPPAEPTAWRASAAACAATSLWREAATSSAGDQTTVALAAGSGEALGAPKGSPPAGVCGATFARPDSRRKSGGALAAGETVGASVGSSVGGGE</sequence>
<feature type="region of interest" description="Disordered" evidence="1">
    <location>
        <begin position="1"/>
        <end position="26"/>
    </location>
</feature>
<feature type="region of interest" description="Disordered" evidence="1">
    <location>
        <begin position="64"/>
        <end position="114"/>
    </location>
</feature>